<name>A0A2N3IEG0_9BACT</name>
<sequence length="79" mass="9116">MNDVYTLLNFARKNTGQEMISLMDRIANSDVFESVELVEYLDRFKVKSQSNLLHRVLGFRQSTKNVNLKLPDIAEIALN</sequence>
<keyword evidence="2" id="KW-1185">Reference proteome</keyword>
<dbReference type="AlphaFoldDB" id="A0A2N3IEG0"/>
<proteinExistence type="predicted"/>
<reference evidence="1 2" key="1">
    <citation type="journal article" date="2017" name="Front. Microbiol.">
        <title>Labilibaculum manganireducens gen. nov., sp. nov. and Labilibaculum filiforme sp. nov., Novel Bacteroidetes Isolated from Subsurface Sediments of the Baltic Sea.</title>
        <authorList>
            <person name="Vandieken V."/>
            <person name="Marshall I.P."/>
            <person name="Niemann H."/>
            <person name="Engelen B."/>
            <person name="Cypionka H."/>
        </authorList>
    </citation>
    <scope>NUCLEOTIDE SEQUENCE [LARGE SCALE GENOMIC DNA]</scope>
    <source>
        <strain evidence="1 2">59.10-2M</strain>
    </source>
</reference>
<dbReference type="Proteomes" id="UP000233618">
    <property type="component" value="Unassembled WGS sequence"/>
</dbReference>
<dbReference type="RefSeq" id="WP_101308324.1">
    <property type="nucleotide sequence ID" value="NZ_CAXXEE010000003.1"/>
</dbReference>
<comment type="caution">
    <text evidence="1">The sequence shown here is derived from an EMBL/GenBank/DDBJ whole genome shotgun (WGS) entry which is preliminary data.</text>
</comment>
<accession>A0A2N3IEG0</accession>
<evidence type="ECO:0000313" key="1">
    <source>
        <dbReference type="EMBL" id="PKQ68675.1"/>
    </source>
</evidence>
<protein>
    <submittedName>
        <fullName evidence="1">Uncharacterized protein</fullName>
    </submittedName>
</protein>
<dbReference type="EMBL" id="MVDE01000003">
    <property type="protein sequence ID" value="PKQ68675.1"/>
    <property type="molecule type" value="Genomic_DNA"/>
</dbReference>
<gene>
    <name evidence="1" type="ORF">BZG01_02855</name>
</gene>
<evidence type="ECO:0000313" key="2">
    <source>
        <dbReference type="Proteomes" id="UP000233618"/>
    </source>
</evidence>
<organism evidence="1 2">
    <name type="scientific">Labilibaculum manganireducens</name>
    <dbReference type="NCBI Taxonomy" id="1940525"/>
    <lineage>
        <taxon>Bacteria</taxon>
        <taxon>Pseudomonadati</taxon>
        <taxon>Bacteroidota</taxon>
        <taxon>Bacteroidia</taxon>
        <taxon>Marinilabiliales</taxon>
        <taxon>Marinifilaceae</taxon>
        <taxon>Labilibaculum</taxon>
    </lineage>
</organism>